<dbReference type="RefSeq" id="WP_008246329.1">
    <property type="nucleotide sequence ID" value="NZ_CP014544.1"/>
</dbReference>
<keyword evidence="3" id="KW-0479">Metal-binding</keyword>
<dbReference type="GO" id="GO:0140647">
    <property type="term" value="P:P450-containing electron transport chain"/>
    <property type="evidence" value="ECO:0007669"/>
    <property type="project" value="InterPro"/>
</dbReference>
<evidence type="ECO:0000313" key="9">
    <source>
        <dbReference type="Proteomes" id="UP000074119"/>
    </source>
</evidence>
<accession>A0A127M319</accession>
<dbReference type="Proteomes" id="UP000074119">
    <property type="component" value="Chromosome"/>
</dbReference>
<dbReference type="STRING" id="1470434.AZF00_04645"/>
<sequence>MPLIIFKSHDGETKEVHAEAGTSVMQAAVDNGIDGILGECGGCCSCATCHCYIDPAWVAKVSPADSTEVDMLDCVLEPKETSRLSCQVILTDEMDGIIIDMPESQY</sequence>
<keyword evidence="4" id="KW-0408">Iron</keyword>
<organism evidence="8 9">
    <name type="scientific">Zhongshania aliphaticivorans</name>
    <dbReference type="NCBI Taxonomy" id="1470434"/>
    <lineage>
        <taxon>Bacteria</taxon>
        <taxon>Pseudomonadati</taxon>
        <taxon>Pseudomonadota</taxon>
        <taxon>Gammaproteobacteria</taxon>
        <taxon>Cellvibrionales</taxon>
        <taxon>Spongiibacteraceae</taxon>
        <taxon>Zhongshania</taxon>
    </lineage>
</organism>
<dbReference type="PRINTS" id="PR00355">
    <property type="entry name" value="ADRENODOXIN"/>
</dbReference>
<protein>
    <submittedName>
        <fullName evidence="8">(2Fe-2S)-binding protein</fullName>
    </submittedName>
</protein>
<dbReference type="InterPro" id="IPR001041">
    <property type="entry name" value="2Fe-2S_ferredoxin-type"/>
</dbReference>
<evidence type="ECO:0000313" key="8">
    <source>
        <dbReference type="EMBL" id="AMO67626.1"/>
    </source>
</evidence>
<evidence type="ECO:0000256" key="2">
    <source>
        <dbReference type="ARBA" id="ARBA00022714"/>
    </source>
</evidence>
<gene>
    <name evidence="8" type="ORF">AZF00_04645</name>
</gene>
<dbReference type="InterPro" id="IPR012675">
    <property type="entry name" value="Beta-grasp_dom_sf"/>
</dbReference>
<dbReference type="EMBL" id="CP014544">
    <property type="protein sequence ID" value="AMO67626.1"/>
    <property type="molecule type" value="Genomic_DNA"/>
</dbReference>
<reference evidence="8 9" key="1">
    <citation type="submission" date="2015-12" db="EMBL/GenBank/DDBJ databases">
        <authorList>
            <person name="Shamseldin A."/>
            <person name="Moawad H."/>
            <person name="Abd El-Rahim W.M."/>
            <person name="Sadowsky M.J."/>
        </authorList>
    </citation>
    <scope>NUCLEOTIDE SEQUENCE [LARGE SCALE GENOMIC DNA]</scope>
    <source>
        <strain evidence="8 9">SM2</strain>
    </source>
</reference>
<dbReference type="InterPro" id="IPR001055">
    <property type="entry name" value="Adrenodoxin-like"/>
</dbReference>
<evidence type="ECO:0000256" key="4">
    <source>
        <dbReference type="ARBA" id="ARBA00023004"/>
    </source>
</evidence>
<evidence type="ECO:0000256" key="1">
    <source>
        <dbReference type="ARBA" id="ARBA00010914"/>
    </source>
</evidence>
<dbReference type="CDD" id="cd00207">
    <property type="entry name" value="fer2"/>
    <property type="match status" value="1"/>
</dbReference>
<comment type="similarity">
    <text evidence="1">Belongs to the adrenodoxin/putidaredoxin family.</text>
</comment>
<evidence type="ECO:0000256" key="3">
    <source>
        <dbReference type="ARBA" id="ARBA00022723"/>
    </source>
</evidence>
<dbReference type="GO" id="GO:0051537">
    <property type="term" value="F:2 iron, 2 sulfur cluster binding"/>
    <property type="evidence" value="ECO:0007669"/>
    <property type="project" value="UniProtKB-KW"/>
</dbReference>
<dbReference type="PANTHER" id="PTHR23426">
    <property type="entry name" value="FERREDOXIN/ADRENODOXIN"/>
    <property type="match status" value="1"/>
</dbReference>
<proteinExistence type="inferred from homology"/>
<keyword evidence="5" id="KW-0411">Iron-sulfur</keyword>
<evidence type="ECO:0000256" key="6">
    <source>
        <dbReference type="ARBA" id="ARBA00034078"/>
    </source>
</evidence>
<keyword evidence="2" id="KW-0001">2Fe-2S</keyword>
<dbReference type="PANTHER" id="PTHR23426:SF65">
    <property type="entry name" value="FERREDOXIN-2, MITOCHONDRIAL"/>
    <property type="match status" value="1"/>
</dbReference>
<comment type="cofactor">
    <cofactor evidence="6">
        <name>[2Fe-2S] cluster</name>
        <dbReference type="ChEBI" id="CHEBI:190135"/>
    </cofactor>
</comment>
<dbReference type="GO" id="GO:0046872">
    <property type="term" value="F:metal ion binding"/>
    <property type="evidence" value="ECO:0007669"/>
    <property type="project" value="UniProtKB-KW"/>
</dbReference>
<dbReference type="InterPro" id="IPR036010">
    <property type="entry name" value="2Fe-2S_ferredoxin-like_sf"/>
</dbReference>
<dbReference type="Gene3D" id="3.10.20.30">
    <property type="match status" value="1"/>
</dbReference>
<name>A0A127M319_9GAMM</name>
<dbReference type="GO" id="GO:0009055">
    <property type="term" value="F:electron transfer activity"/>
    <property type="evidence" value="ECO:0007669"/>
    <property type="project" value="TreeGrafter"/>
</dbReference>
<dbReference type="Pfam" id="PF00111">
    <property type="entry name" value="Fer2"/>
    <property type="match status" value="1"/>
</dbReference>
<dbReference type="KEGG" id="zal:AZF00_04645"/>
<dbReference type="SUPFAM" id="SSF54292">
    <property type="entry name" value="2Fe-2S ferredoxin-like"/>
    <property type="match status" value="1"/>
</dbReference>
<dbReference type="PROSITE" id="PS51085">
    <property type="entry name" value="2FE2S_FER_2"/>
    <property type="match status" value="1"/>
</dbReference>
<evidence type="ECO:0000256" key="5">
    <source>
        <dbReference type="ARBA" id="ARBA00023014"/>
    </source>
</evidence>
<dbReference type="AlphaFoldDB" id="A0A127M319"/>
<feature type="domain" description="2Fe-2S ferredoxin-type" evidence="7">
    <location>
        <begin position="2"/>
        <end position="105"/>
    </location>
</feature>
<evidence type="ECO:0000259" key="7">
    <source>
        <dbReference type="PROSITE" id="PS51085"/>
    </source>
</evidence>